<evidence type="ECO:0000259" key="7">
    <source>
        <dbReference type="Pfam" id="PF08784"/>
    </source>
</evidence>
<evidence type="ECO:0000256" key="6">
    <source>
        <dbReference type="SAM" id="MobiDB-lite"/>
    </source>
</evidence>
<protein>
    <recommendedName>
        <fullName evidence="7">Replication protein A C-terminal domain-containing protein</fullName>
    </recommendedName>
</protein>
<dbReference type="Proteomes" id="UP000216624">
    <property type="component" value="Unassembled WGS sequence"/>
</dbReference>
<keyword evidence="5" id="KW-0539">Nucleus</keyword>
<evidence type="ECO:0000256" key="2">
    <source>
        <dbReference type="ARBA" id="ARBA00007815"/>
    </source>
</evidence>
<dbReference type="PIRSF" id="PIRSF036949">
    <property type="entry name" value="RPA32"/>
    <property type="match status" value="1"/>
</dbReference>
<keyword evidence="10" id="KW-1185">Reference proteome</keyword>
<sequence length="289" mass="32253">MWSDTTVDQDNGNGWAAGESSFMTDRKPDSRATTLGDRLPVPVTISNLNEHFSSQDDKYVIGNFRFATVLTVGTVKDIHQDGTTFTYELCDPSNESMEYRALKYENEGSASDHSAIVEGSRVRAIGKLKGFDGVNTIMLFNITPVTDDKDFTIFELEAEAARLFFQKNMSDKLKSEVTSRGFQGMLAPPKSRGGQQQQGQSSSHNDNKERIYQAPSHQPQAAQEVTLRERVLDILRAVDGDAREEGSNIQWIAEQVNERDMEKMRQCLGDLVELGLAYTTTDEESFSAI</sequence>
<evidence type="ECO:0000256" key="4">
    <source>
        <dbReference type="ARBA" id="ARBA00023125"/>
    </source>
</evidence>
<reference evidence="10" key="2">
    <citation type="submission" date="2017-08" db="EMBL/GenBank/DDBJ databases">
        <authorList>
            <person name="Fierst J.L."/>
        </authorList>
    </citation>
    <scope>NUCLEOTIDE SEQUENCE [LARGE SCALE GENOMIC DNA]</scope>
    <source>
        <strain evidence="10">PX439</strain>
    </source>
</reference>
<dbReference type="InterPro" id="IPR014892">
    <property type="entry name" value="RPA_C"/>
</dbReference>
<evidence type="ECO:0000313" key="11">
    <source>
        <dbReference type="Proteomes" id="UP000483820"/>
    </source>
</evidence>
<keyword evidence="4" id="KW-0238">DNA-binding</keyword>
<evidence type="ECO:0000313" key="9">
    <source>
        <dbReference type="EMBL" id="OZF89453.1"/>
    </source>
</evidence>
<dbReference type="PANTHER" id="PTHR13989">
    <property type="entry name" value="REPLICATION PROTEIN A-RELATED"/>
    <property type="match status" value="1"/>
</dbReference>
<reference evidence="8 11" key="3">
    <citation type="submission" date="2019-12" db="EMBL/GenBank/DDBJ databases">
        <title>Chromosome-level assembly of the Caenorhabditis remanei genome.</title>
        <authorList>
            <person name="Teterina A.A."/>
            <person name="Willis J.H."/>
            <person name="Phillips P.C."/>
        </authorList>
    </citation>
    <scope>NUCLEOTIDE SEQUENCE [LARGE SCALE GENOMIC DNA]</scope>
    <source>
        <strain evidence="8 11">PX506</strain>
        <tissue evidence="8">Whole organism</tissue>
    </source>
</reference>
<accession>A0A260ZUK8</accession>
<keyword evidence="3" id="KW-0235">DNA replication</keyword>
<dbReference type="CDD" id="cd04478">
    <property type="entry name" value="RPA2_DBD_D"/>
    <property type="match status" value="1"/>
</dbReference>
<feature type="region of interest" description="Disordered" evidence="6">
    <location>
        <begin position="1"/>
        <end position="35"/>
    </location>
</feature>
<organism evidence="9 10">
    <name type="scientific">Caenorhabditis remanei</name>
    <name type="common">Caenorhabditis vulgaris</name>
    <dbReference type="NCBI Taxonomy" id="31234"/>
    <lineage>
        <taxon>Eukaryota</taxon>
        <taxon>Metazoa</taxon>
        <taxon>Ecdysozoa</taxon>
        <taxon>Nematoda</taxon>
        <taxon>Chromadorea</taxon>
        <taxon>Rhabditida</taxon>
        <taxon>Rhabditina</taxon>
        <taxon>Rhabditomorpha</taxon>
        <taxon>Rhabditoidea</taxon>
        <taxon>Rhabditidae</taxon>
        <taxon>Peloderinae</taxon>
        <taxon>Caenorhabditis</taxon>
    </lineage>
</organism>
<reference evidence="9" key="1">
    <citation type="submission" date="2017-08" db="EMBL/GenBank/DDBJ databases">
        <authorList>
            <person name="de Groot N.N."/>
        </authorList>
    </citation>
    <scope>NUCLEOTIDE SEQUENCE [LARGE SCALE GENOMIC DNA]</scope>
    <source>
        <strain evidence="9">PX439</strain>
    </source>
</reference>
<comment type="similarity">
    <text evidence="2">Belongs to the replication factor A protein 2 family.</text>
</comment>
<feature type="region of interest" description="Disordered" evidence="6">
    <location>
        <begin position="183"/>
        <end position="207"/>
    </location>
</feature>
<dbReference type="SUPFAM" id="SSF50249">
    <property type="entry name" value="Nucleic acid-binding proteins"/>
    <property type="match status" value="1"/>
</dbReference>
<name>A0A260ZUK8_CAERE</name>
<feature type="compositionally biased region" description="Polar residues" evidence="6">
    <location>
        <begin position="1"/>
        <end position="12"/>
    </location>
</feature>
<feature type="compositionally biased region" description="Low complexity" evidence="6">
    <location>
        <begin position="193"/>
        <end position="203"/>
    </location>
</feature>
<dbReference type="PANTHER" id="PTHR13989:SF16">
    <property type="entry name" value="REPLICATION PROTEIN A2"/>
    <property type="match status" value="1"/>
</dbReference>
<dbReference type="GO" id="GO:0000724">
    <property type="term" value="P:double-strand break repair via homologous recombination"/>
    <property type="evidence" value="ECO:0007669"/>
    <property type="project" value="TreeGrafter"/>
</dbReference>
<dbReference type="Pfam" id="PF08784">
    <property type="entry name" value="RPA_C"/>
    <property type="match status" value="1"/>
</dbReference>
<dbReference type="GO" id="GO:0003697">
    <property type="term" value="F:single-stranded DNA binding"/>
    <property type="evidence" value="ECO:0007669"/>
    <property type="project" value="TreeGrafter"/>
</dbReference>
<dbReference type="GO" id="GO:0035861">
    <property type="term" value="C:site of double-strand break"/>
    <property type="evidence" value="ECO:0007669"/>
    <property type="project" value="TreeGrafter"/>
</dbReference>
<gene>
    <name evidence="9" type="ORF">FL82_21935</name>
    <name evidence="8" type="ORF">GCK72_002969</name>
</gene>
<dbReference type="InterPro" id="IPR012340">
    <property type="entry name" value="NA-bd_OB-fold"/>
</dbReference>
<dbReference type="EMBL" id="NMWX01000038">
    <property type="protein sequence ID" value="OZF89453.1"/>
    <property type="molecule type" value="Genomic_DNA"/>
</dbReference>
<feature type="domain" description="Replication protein A C-terminal" evidence="7">
    <location>
        <begin position="194"/>
        <end position="284"/>
    </location>
</feature>
<evidence type="ECO:0000313" key="8">
    <source>
        <dbReference type="EMBL" id="KAF1771143.1"/>
    </source>
</evidence>
<dbReference type="InterPro" id="IPR036390">
    <property type="entry name" value="WH_DNA-bd_sf"/>
</dbReference>
<dbReference type="GO" id="GO:0019899">
    <property type="term" value="F:enzyme binding"/>
    <property type="evidence" value="ECO:0007669"/>
    <property type="project" value="EnsemblMetazoa"/>
</dbReference>
<comment type="caution">
    <text evidence="9">The sequence shown here is derived from an EMBL/GenBank/DDBJ whole genome shotgun (WGS) entry which is preliminary data.</text>
</comment>
<feature type="non-terminal residue" evidence="9">
    <location>
        <position position="1"/>
    </location>
</feature>
<dbReference type="GO" id="GO:0006260">
    <property type="term" value="P:DNA replication"/>
    <property type="evidence" value="ECO:0007669"/>
    <property type="project" value="UniProtKB-KW"/>
</dbReference>
<dbReference type="Gene3D" id="2.40.50.140">
    <property type="entry name" value="Nucleic acid-binding proteins"/>
    <property type="match status" value="1"/>
</dbReference>
<dbReference type="InterPro" id="IPR014646">
    <property type="entry name" value="Rfa2/RPA32"/>
</dbReference>
<dbReference type="InterPro" id="IPR036388">
    <property type="entry name" value="WH-like_DNA-bd_sf"/>
</dbReference>
<dbReference type="GO" id="GO:0005662">
    <property type="term" value="C:DNA replication factor A complex"/>
    <property type="evidence" value="ECO:0007669"/>
    <property type="project" value="TreeGrafter"/>
</dbReference>
<evidence type="ECO:0000256" key="1">
    <source>
        <dbReference type="ARBA" id="ARBA00004123"/>
    </source>
</evidence>
<dbReference type="GO" id="GO:0006289">
    <property type="term" value="P:nucleotide-excision repair"/>
    <property type="evidence" value="ECO:0007669"/>
    <property type="project" value="TreeGrafter"/>
</dbReference>
<proteinExistence type="inferred from homology"/>
<evidence type="ECO:0000256" key="5">
    <source>
        <dbReference type="ARBA" id="ARBA00023242"/>
    </source>
</evidence>
<dbReference type="AlphaFoldDB" id="A0A260ZUK8"/>
<evidence type="ECO:0000256" key="3">
    <source>
        <dbReference type="ARBA" id="ARBA00022705"/>
    </source>
</evidence>
<comment type="subcellular location">
    <subcellularLocation>
        <location evidence="1">Nucleus</location>
    </subcellularLocation>
</comment>
<dbReference type="EMBL" id="WUAV01000001">
    <property type="protein sequence ID" value="KAF1771143.1"/>
    <property type="molecule type" value="Genomic_DNA"/>
</dbReference>
<dbReference type="Gene3D" id="1.10.10.10">
    <property type="entry name" value="Winged helix-like DNA-binding domain superfamily/Winged helix DNA-binding domain"/>
    <property type="match status" value="1"/>
</dbReference>
<dbReference type="InterPro" id="IPR040260">
    <property type="entry name" value="RFA2-like"/>
</dbReference>
<dbReference type="SUPFAM" id="SSF46785">
    <property type="entry name" value="Winged helix' DNA-binding domain"/>
    <property type="match status" value="1"/>
</dbReference>
<evidence type="ECO:0000313" key="10">
    <source>
        <dbReference type="Proteomes" id="UP000216624"/>
    </source>
</evidence>
<dbReference type="GO" id="GO:0000781">
    <property type="term" value="C:chromosome, telomeric region"/>
    <property type="evidence" value="ECO:0007669"/>
    <property type="project" value="TreeGrafter"/>
</dbReference>
<dbReference type="Proteomes" id="UP000483820">
    <property type="component" value="Chromosome I"/>
</dbReference>